<dbReference type="GO" id="GO:0005886">
    <property type="term" value="C:plasma membrane"/>
    <property type="evidence" value="ECO:0007669"/>
    <property type="project" value="UniProtKB-ARBA"/>
</dbReference>
<gene>
    <name evidence="9" type="ORF">LVIROSA_LOCUS24404</name>
</gene>
<evidence type="ECO:0000256" key="1">
    <source>
        <dbReference type="ARBA" id="ARBA00004141"/>
    </source>
</evidence>
<feature type="transmembrane region" description="Helical" evidence="6">
    <location>
        <begin position="194"/>
        <end position="217"/>
    </location>
</feature>
<comment type="subcellular location">
    <subcellularLocation>
        <location evidence="1">Membrane</location>
        <topology evidence="1">Multi-pass membrane protein</topology>
    </subcellularLocation>
</comment>
<feature type="transmembrane region" description="Helical" evidence="6">
    <location>
        <begin position="145"/>
        <end position="164"/>
    </location>
</feature>
<name>A0AAU9NJR2_9ASTR</name>
<dbReference type="GO" id="GO:0140359">
    <property type="term" value="F:ABC-type transporter activity"/>
    <property type="evidence" value="ECO:0007669"/>
    <property type="project" value="InterPro"/>
</dbReference>
<feature type="domain" description="ABC-2 type transporter transmembrane" evidence="8">
    <location>
        <begin position="2"/>
        <end position="162"/>
    </location>
</feature>
<evidence type="ECO:0000256" key="6">
    <source>
        <dbReference type="SAM" id="Phobius"/>
    </source>
</evidence>
<dbReference type="AlphaFoldDB" id="A0AAU9NJR2"/>
<evidence type="ECO:0000313" key="10">
    <source>
        <dbReference type="Proteomes" id="UP001157418"/>
    </source>
</evidence>
<organism evidence="9 10">
    <name type="scientific">Lactuca virosa</name>
    <dbReference type="NCBI Taxonomy" id="75947"/>
    <lineage>
        <taxon>Eukaryota</taxon>
        <taxon>Viridiplantae</taxon>
        <taxon>Streptophyta</taxon>
        <taxon>Embryophyta</taxon>
        <taxon>Tracheophyta</taxon>
        <taxon>Spermatophyta</taxon>
        <taxon>Magnoliopsida</taxon>
        <taxon>eudicotyledons</taxon>
        <taxon>Gunneridae</taxon>
        <taxon>Pentapetalae</taxon>
        <taxon>asterids</taxon>
        <taxon>campanulids</taxon>
        <taxon>Asterales</taxon>
        <taxon>Asteraceae</taxon>
        <taxon>Cichorioideae</taxon>
        <taxon>Cichorieae</taxon>
        <taxon>Lactucinae</taxon>
        <taxon>Lactuca</taxon>
    </lineage>
</organism>
<dbReference type="Pfam" id="PF01061">
    <property type="entry name" value="ABC2_membrane"/>
    <property type="match status" value="1"/>
</dbReference>
<feature type="chain" id="PRO_5043594435" description="ABC-2 type transporter transmembrane domain-containing protein" evidence="7">
    <location>
        <begin position="22"/>
        <end position="331"/>
    </location>
</feature>
<dbReference type="InterPro" id="IPR013525">
    <property type="entry name" value="ABC2_TM"/>
</dbReference>
<dbReference type="EMBL" id="CAKMRJ010004445">
    <property type="protein sequence ID" value="CAH1438127.1"/>
    <property type="molecule type" value="Genomic_DNA"/>
</dbReference>
<keyword evidence="3 6" id="KW-0812">Transmembrane</keyword>
<proteinExistence type="predicted"/>
<keyword evidence="7" id="KW-0732">Signal</keyword>
<evidence type="ECO:0000256" key="3">
    <source>
        <dbReference type="ARBA" id="ARBA00022692"/>
    </source>
</evidence>
<accession>A0AAU9NJR2</accession>
<feature type="transmembrane region" description="Helical" evidence="6">
    <location>
        <begin position="113"/>
        <end position="133"/>
    </location>
</feature>
<evidence type="ECO:0000256" key="7">
    <source>
        <dbReference type="SAM" id="SignalP"/>
    </source>
</evidence>
<keyword evidence="5 6" id="KW-0472">Membrane</keyword>
<evidence type="ECO:0000259" key="8">
    <source>
        <dbReference type="Pfam" id="PF01061"/>
    </source>
</evidence>
<keyword evidence="10" id="KW-1185">Reference proteome</keyword>
<evidence type="ECO:0000256" key="2">
    <source>
        <dbReference type="ARBA" id="ARBA00022448"/>
    </source>
</evidence>
<protein>
    <recommendedName>
        <fullName evidence="8">ABC-2 type transporter transmembrane domain-containing protein</fullName>
    </recommendedName>
</protein>
<sequence>MNLMGAMYAAVLFLGGTNTSAVQSVVSIERTVFYREKAAGMYSAIPYAFAQVAIEVVYVGIQTVIYSLLIYSMIGFQWSADKFLWFYFYIFMCFVYFTLYGMMLVALTPNYQIAAITMSFFLSFWNLFSGFMIPRTQIPIWWRWYYWGSPVSWTLYGLITSQLGQNESLLEVLDQNSVTVKEFIKEFLGFEYDFLGYVALAHVGWVVLFCVVFAYGIKFGSEVDLGKFLGSTDVILDAYRFHTTPSGIKVLAFNCLLDYVDYTVRFWNGEFDLVSSENHTVLDFISTKVNPKFSITNLRSLCSSPLITSQSKPHKPKTFPASLKIVIKLIS</sequence>
<evidence type="ECO:0000256" key="5">
    <source>
        <dbReference type="ARBA" id="ARBA00023136"/>
    </source>
</evidence>
<keyword evidence="4 6" id="KW-1133">Transmembrane helix</keyword>
<dbReference type="PANTHER" id="PTHR19241">
    <property type="entry name" value="ATP-BINDING CASSETTE TRANSPORTER"/>
    <property type="match status" value="1"/>
</dbReference>
<evidence type="ECO:0000313" key="9">
    <source>
        <dbReference type="EMBL" id="CAH1438127.1"/>
    </source>
</evidence>
<evidence type="ECO:0000256" key="4">
    <source>
        <dbReference type="ARBA" id="ARBA00022989"/>
    </source>
</evidence>
<dbReference type="Proteomes" id="UP001157418">
    <property type="component" value="Unassembled WGS sequence"/>
</dbReference>
<comment type="caution">
    <text evidence="9">The sequence shown here is derived from an EMBL/GenBank/DDBJ whole genome shotgun (WGS) entry which is preliminary data.</text>
</comment>
<feature type="transmembrane region" description="Helical" evidence="6">
    <location>
        <begin position="48"/>
        <end position="71"/>
    </location>
</feature>
<reference evidence="9 10" key="1">
    <citation type="submission" date="2022-01" db="EMBL/GenBank/DDBJ databases">
        <authorList>
            <person name="Xiong W."/>
            <person name="Schranz E."/>
        </authorList>
    </citation>
    <scope>NUCLEOTIDE SEQUENCE [LARGE SCALE GENOMIC DNA]</scope>
</reference>
<keyword evidence="2" id="KW-0813">Transport</keyword>
<feature type="signal peptide" evidence="7">
    <location>
        <begin position="1"/>
        <end position="21"/>
    </location>
</feature>
<feature type="transmembrane region" description="Helical" evidence="6">
    <location>
        <begin position="83"/>
        <end position="107"/>
    </location>
</feature>